<dbReference type="InterPro" id="IPR029063">
    <property type="entry name" value="SAM-dependent_MTases_sf"/>
</dbReference>
<feature type="compositionally biased region" description="Basic and acidic residues" evidence="1">
    <location>
        <begin position="471"/>
        <end position="508"/>
    </location>
</feature>
<feature type="compositionally biased region" description="Low complexity" evidence="1">
    <location>
        <begin position="582"/>
        <end position="594"/>
    </location>
</feature>
<dbReference type="PANTHER" id="PTHR14663">
    <property type="entry name" value="METHYLTRANSFERASE NSUN7-RELATED"/>
    <property type="match status" value="1"/>
</dbReference>
<protein>
    <submittedName>
        <fullName evidence="2">Uncharacterized protein</fullName>
    </submittedName>
</protein>
<proteinExistence type="predicted"/>
<dbReference type="Gene3D" id="3.40.50.150">
    <property type="entry name" value="Vaccinia Virus protein VP39"/>
    <property type="match status" value="1"/>
</dbReference>
<feature type="region of interest" description="Disordered" evidence="1">
    <location>
        <begin position="471"/>
        <end position="514"/>
    </location>
</feature>
<dbReference type="InterPro" id="IPR042620">
    <property type="entry name" value="NSUN7"/>
</dbReference>
<feature type="region of interest" description="Disordered" evidence="1">
    <location>
        <begin position="574"/>
        <end position="611"/>
    </location>
</feature>
<evidence type="ECO:0000313" key="2">
    <source>
        <dbReference type="EMBL" id="JAS27667.1"/>
    </source>
</evidence>
<dbReference type="EMBL" id="GEDC01009631">
    <property type="protein sequence ID" value="JAS27667.1"/>
    <property type="molecule type" value="Transcribed_RNA"/>
</dbReference>
<dbReference type="PANTHER" id="PTHR14663:SF2">
    <property type="entry name" value="METHYLTRANSFERASE NSUN7-RELATED"/>
    <property type="match status" value="1"/>
</dbReference>
<organism evidence="2">
    <name type="scientific">Clastoptera arizonana</name>
    <name type="common">Arizona spittle bug</name>
    <dbReference type="NCBI Taxonomy" id="38151"/>
    <lineage>
        <taxon>Eukaryota</taxon>
        <taxon>Metazoa</taxon>
        <taxon>Ecdysozoa</taxon>
        <taxon>Arthropoda</taxon>
        <taxon>Hexapoda</taxon>
        <taxon>Insecta</taxon>
        <taxon>Pterygota</taxon>
        <taxon>Neoptera</taxon>
        <taxon>Paraneoptera</taxon>
        <taxon>Hemiptera</taxon>
        <taxon>Auchenorrhyncha</taxon>
        <taxon>Cercopoidea</taxon>
        <taxon>Clastopteridae</taxon>
        <taxon>Clastoptera</taxon>
    </lineage>
</organism>
<gene>
    <name evidence="2" type="ORF">g.14934</name>
</gene>
<name>A0A1B6DPS5_9HEMI</name>
<evidence type="ECO:0000256" key="1">
    <source>
        <dbReference type="SAM" id="MobiDB-lite"/>
    </source>
</evidence>
<sequence>MPPAEWLQKADEESDAKRPRRSCSHLVRDDSYYIRRSIQSVGGLLWSAADIAMAARLFSSTNTRHPTVVFAEEEEKRRVFTLVYDVLRYKSILNKALSDLHFFKKHPQFQERYQHVWLLFFDLYKRDFSPRDALDAKEETEFQEQGLFEIEIALWNTRVRLAATVARLRIKNGAHSLSMLIPQHLQQKKSTLEEAIITGWVNGFRNSVKDVCKAVENVSISSLPKNEDDLHPMTYKTDHLLPRFIHIMPSSREDIVHLPIVLNHHLILQERTFCIGPAVMAQLLKDFALTGIVAQTHVNSIVTMAYFANLLVNNEKIEKLHVFGAGKKRDACIQYLKHLGVNNTEVHEDNFADLSPDNHVLNNVIGVLATPPNTNSSVIDPVDLALARGGDLELLHQLTVEDLSRIPSREEIEHLLTEQQETLRRAMSKPQIQFIVYETHSRFESENSEMTNVLIEELNTYARDMHLEELKKSQGEKQSEQPEKPEGEQTAEDKETLEKEKSIEHEEPPAPLPNIVVPLSDLFELGTLPNLCPGNEKCLNLQSEGVYLALIKRKEITRLDPKYMIKMAESRGLFGRSEGSKQKQQSGQSSKAKATLAALQNRSDSLNDSKKGNKIKVEMERIAAPTRSSFLKDSRTPVHVPDPCPRHAYHLSQDGKPKVILRKITRNEPLTLSEEKDLIRRLYYSYRLPDKSKLPLYNALPPLKFWNSSAEEIEQYIRKQLFNRRSRQVLEKNESNRMIFNVGRRIQLSEFQNLVSSPEQKLYWNEKSTKITK</sequence>
<accession>A0A1B6DPS5</accession>
<reference evidence="2" key="1">
    <citation type="submission" date="2015-12" db="EMBL/GenBank/DDBJ databases">
        <title>De novo transcriptome assembly of four potential Pierce s Disease insect vectors from Arizona vineyards.</title>
        <authorList>
            <person name="Tassone E.E."/>
        </authorList>
    </citation>
    <scope>NUCLEOTIDE SEQUENCE</scope>
</reference>
<dbReference type="AlphaFoldDB" id="A0A1B6DPS5"/>